<comment type="function">
    <text evidence="1">Component of the general transcription and DNA repair factor IIH (TFIIH) core complex, which is involved in general and transcription-coupled nucleotide excision repair (NER) of damaged DNA and, when complexed to TFIIK, in RNA transcription by RNA polymerase II. In NER, TFIIH acts by opening DNA around the lesion to allow the excision of the damaged oligonucleotide and its replacement by a new DNA fragment. In transcription, TFIIH has an essential role in transcription initiation. When the pre-initiation complex (PIC) has been established, TFIIH is required for promoter opening and promoter escape. Phosphorylation of the C-terminal tail (CTD) of the largest subunit of RNA polymerase II by the kinase module TFIIK controls the initiation of transcription.</text>
</comment>
<dbReference type="eggNOG" id="KOG3471">
    <property type="taxonomic scope" value="Eukaryota"/>
</dbReference>
<dbReference type="PANTHER" id="PTHR13152:SF0">
    <property type="entry name" value="GENERAL TRANSCRIPTION FACTOR IIH SUBUNIT 4"/>
    <property type="match status" value="1"/>
</dbReference>
<comment type="caution">
    <text evidence="12">The sequence shown here is derived from an EMBL/GenBank/DDBJ whole genome shotgun (WGS) entry which is preliminary data.</text>
</comment>
<evidence type="ECO:0000256" key="3">
    <source>
        <dbReference type="ARBA" id="ARBA00007132"/>
    </source>
</evidence>
<dbReference type="Pfam" id="PF18307">
    <property type="entry name" value="Tfb2_C"/>
    <property type="match status" value="1"/>
</dbReference>
<evidence type="ECO:0000256" key="8">
    <source>
        <dbReference type="ARBA" id="ARBA00023242"/>
    </source>
</evidence>
<dbReference type="GO" id="GO:0006366">
    <property type="term" value="P:transcription by RNA polymerase II"/>
    <property type="evidence" value="ECO:0007669"/>
    <property type="project" value="UniProtKB-ARBA"/>
</dbReference>
<dbReference type="FunFam" id="3.30.70.2610:FF:000001">
    <property type="entry name" value="General transcription factor IIH subunit 4"/>
    <property type="match status" value="1"/>
</dbReference>
<keyword evidence="6 9" id="KW-0804">Transcription</keyword>
<proteinExistence type="inferred from homology"/>
<dbReference type="GO" id="GO:0003690">
    <property type="term" value="F:double-stranded DNA binding"/>
    <property type="evidence" value="ECO:0007669"/>
    <property type="project" value="TreeGrafter"/>
</dbReference>
<dbReference type="GO" id="GO:0000439">
    <property type="term" value="C:transcription factor TFIIH core complex"/>
    <property type="evidence" value="ECO:0007669"/>
    <property type="project" value="InterPro"/>
</dbReference>
<evidence type="ECO:0000256" key="10">
    <source>
        <dbReference type="SAM" id="MobiDB-lite"/>
    </source>
</evidence>
<comment type="function">
    <text evidence="9">Component of the general transcription and DNA repair factor IIH (TFIIH) core complex which is involved in general and transcription-coupled nucleotide excision repair (NER) of damaged DNA.</text>
</comment>
<dbReference type="InterPro" id="IPR040662">
    <property type="entry name" value="Tfb2_C"/>
</dbReference>
<dbReference type="GO" id="GO:0006289">
    <property type="term" value="P:nucleotide-excision repair"/>
    <property type="evidence" value="ECO:0007669"/>
    <property type="project" value="InterPro"/>
</dbReference>
<dbReference type="GO" id="GO:0005675">
    <property type="term" value="C:transcription factor TFIIH holo complex"/>
    <property type="evidence" value="ECO:0007669"/>
    <property type="project" value="TreeGrafter"/>
</dbReference>
<keyword evidence="7 9" id="KW-0234">DNA repair</keyword>
<keyword evidence="4 9" id="KW-0227">DNA damage</keyword>
<evidence type="ECO:0000313" key="12">
    <source>
        <dbReference type="EMBL" id="OOO03815.1"/>
    </source>
</evidence>
<dbReference type="PANTHER" id="PTHR13152">
    <property type="entry name" value="TFIIH, POLYPEPTIDE 4"/>
    <property type="match status" value="1"/>
</dbReference>
<dbReference type="AlphaFoldDB" id="A0A1S9D411"/>
<keyword evidence="8 9" id="KW-0539">Nucleus</keyword>
<organism evidence="12 13">
    <name type="scientific">Aspergillus oryzae</name>
    <name type="common">Yellow koji mold</name>
    <dbReference type="NCBI Taxonomy" id="5062"/>
    <lineage>
        <taxon>Eukaryota</taxon>
        <taxon>Fungi</taxon>
        <taxon>Dikarya</taxon>
        <taxon>Ascomycota</taxon>
        <taxon>Pezizomycotina</taxon>
        <taxon>Eurotiomycetes</taxon>
        <taxon>Eurotiomycetidae</taxon>
        <taxon>Eurotiales</taxon>
        <taxon>Aspergillaceae</taxon>
        <taxon>Aspergillus</taxon>
        <taxon>Aspergillus subgen. Circumdati</taxon>
    </lineage>
</organism>
<evidence type="ECO:0000259" key="11">
    <source>
        <dbReference type="Pfam" id="PF18307"/>
    </source>
</evidence>
<keyword evidence="5 9" id="KW-0805">Transcription regulation</keyword>
<sequence length="535" mass="59356">MITSDCAPKPLWSPEQILSIPIKIDLSYTEYRASANLCGSHHVAEVTASILPAGNMAMAVAPSRPFDYLESLPGTTFYKLYQQPSTALAIFRRMLPDLAKCFVMALLYLKDPLPATDLEAWVKAESLKERDNALSILGRLHILSNTVITDNVRAYKVTDPFASSLRQALTGAEKTQSFGVLWHISDGAAVSIAELDEYARRQWEGVLGYMVGTSGLGIQRDANLSKGVKQLLQAGHLVEIRDRRVEITQDGFAFVLQDVSTQVWHILMLYVESADAIGMSSVEVLSFVFLLSSLELGKAYDKKHLTSNQLRTLTDLADFGIVYQDSPDASHFYPTRLATTLTSDSSALSNPISGSLSGPSGTGSNKAGSGFIIVETNYRLYAYTSSPLQISLIALFTTLKYRFPNLITGKITRQSVRRAIEMGITADQIISYLATHAHPQMRKHNVSRSTSNQAGIPPSVLPPTVTDQIRLWQLERDRVKATPGFLFKDFVSLAEYEAPCRYAEEIGVLVWKSDRKRMFFVTRHEQVAAFLRSRK</sequence>
<feature type="domain" description="Transcription factor Tfb2 C-terminal" evidence="11">
    <location>
        <begin position="467"/>
        <end position="532"/>
    </location>
</feature>
<name>A0A1S9D411_ASPOZ</name>
<accession>A0A1S9D411</accession>
<gene>
    <name evidence="12" type="ORF">OAory_01022260</name>
</gene>
<evidence type="ECO:0000313" key="13">
    <source>
        <dbReference type="Proteomes" id="UP000190312"/>
    </source>
</evidence>
<dbReference type="Pfam" id="PF03849">
    <property type="entry name" value="Tfb2"/>
    <property type="match status" value="1"/>
</dbReference>
<evidence type="ECO:0000256" key="9">
    <source>
        <dbReference type="RuleBase" id="RU364024"/>
    </source>
</evidence>
<feature type="region of interest" description="Disordered" evidence="10">
    <location>
        <begin position="345"/>
        <end position="364"/>
    </location>
</feature>
<comment type="subcellular location">
    <subcellularLocation>
        <location evidence="2 9">Nucleus</location>
    </subcellularLocation>
</comment>
<dbReference type="InterPro" id="IPR004598">
    <property type="entry name" value="TFIIH_p52/Tfb2"/>
</dbReference>
<dbReference type="OrthoDB" id="364513at2759"/>
<evidence type="ECO:0000256" key="6">
    <source>
        <dbReference type="ARBA" id="ARBA00023163"/>
    </source>
</evidence>
<dbReference type="VEuPathDB" id="FungiDB:AO090206000056"/>
<comment type="similarity">
    <text evidence="3 9">Belongs to the TFB2 family.</text>
</comment>
<dbReference type="EMBL" id="MKZY01000023">
    <property type="protein sequence ID" value="OOO03815.1"/>
    <property type="molecule type" value="Genomic_DNA"/>
</dbReference>
<dbReference type="Proteomes" id="UP000190312">
    <property type="component" value="Unassembled WGS sequence"/>
</dbReference>
<dbReference type="Gene3D" id="3.30.70.2610">
    <property type="match status" value="1"/>
</dbReference>
<dbReference type="NCBIfam" id="TIGR00625">
    <property type="entry name" value="tfb2"/>
    <property type="match status" value="1"/>
</dbReference>
<evidence type="ECO:0000256" key="4">
    <source>
        <dbReference type="ARBA" id="ARBA00022763"/>
    </source>
</evidence>
<evidence type="ECO:0000256" key="2">
    <source>
        <dbReference type="ARBA" id="ARBA00004123"/>
    </source>
</evidence>
<evidence type="ECO:0000256" key="5">
    <source>
        <dbReference type="ARBA" id="ARBA00023015"/>
    </source>
</evidence>
<dbReference type="GO" id="GO:0001671">
    <property type="term" value="F:ATPase activator activity"/>
    <property type="evidence" value="ECO:0007669"/>
    <property type="project" value="InterPro"/>
</dbReference>
<evidence type="ECO:0000256" key="7">
    <source>
        <dbReference type="ARBA" id="ARBA00023204"/>
    </source>
</evidence>
<protein>
    <recommendedName>
        <fullName evidence="9">RNA polymerase II transcription factor B subunit 2</fullName>
    </recommendedName>
</protein>
<reference evidence="12 13" key="1">
    <citation type="submission" date="2016-10" db="EMBL/GenBank/DDBJ databases">
        <title>Genome sequencing of Aspergillus oryzae BCC7051.</title>
        <authorList>
            <person name="Thammarongtham C."/>
            <person name="Vorapreeda T."/>
            <person name="Nookaew I."/>
            <person name="Srisuk T."/>
            <person name="Land M."/>
            <person name="Jeennor S."/>
            <person name="Laoteng K."/>
        </authorList>
    </citation>
    <scope>NUCLEOTIDE SEQUENCE [LARGE SCALE GENOMIC DNA]</scope>
    <source>
        <strain evidence="12 13">BCC7051</strain>
    </source>
</reference>
<evidence type="ECO:0000256" key="1">
    <source>
        <dbReference type="ARBA" id="ARBA00002817"/>
    </source>
</evidence>